<dbReference type="KEGG" id="tee:Tel_02990"/>
<sequence length="223" mass="24776">MTSFASLYEQAARRKGGAAALEALLPTPLSAAELAAIPDDRWLAMMSKCIFNAGFNWSVVDKKWPGFEAAFAGFHPLRWKFMSDADFEHLLKDTRIIRHAQKILAVRDNATLLCDLAEAHGSAARFFADWPAKDYAELLILLKKRASRLGGNSAQYFLRFMGKDSFILSGDVIAALKREGVVTTDPKSQRDLRLVQQAFNQWCKESGRPLAHVSKVLAFTIGA</sequence>
<dbReference type="InterPro" id="IPR005019">
    <property type="entry name" value="Adenine_glyco"/>
</dbReference>
<dbReference type="GO" id="GO:0006284">
    <property type="term" value="P:base-excision repair"/>
    <property type="evidence" value="ECO:0007669"/>
    <property type="project" value="InterPro"/>
</dbReference>
<dbReference type="InterPro" id="IPR052891">
    <property type="entry name" value="DNA-3mA_glycosylase"/>
</dbReference>
<keyword evidence="2" id="KW-1185">Reference proteome</keyword>
<name>A0A0S2THR2_9GAMM</name>
<reference evidence="1" key="1">
    <citation type="submission" date="2015-10" db="EMBL/GenBank/DDBJ databases">
        <title>Description of Candidatus Tenderia electrophaga gen. nov, sp. nov., an Uncultivated Electroautotroph from a Biocathode Enrichment.</title>
        <authorList>
            <person name="Eddie B.J."/>
            <person name="Malanoski A.P."/>
            <person name="Wang Z."/>
            <person name="Hall R.J."/>
            <person name="Oh S.D."/>
            <person name="Heiner C."/>
            <person name="Lin B."/>
            <person name="Strycharz-Glaven S.M."/>
        </authorList>
    </citation>
    <scope>NUCLEOTIDE SEQUENCE [LARGE SCALE GENOMIC DNA]</scope>
    <source>
        <strain evidence="1">NRL1</strain>
    </source>
</reference>
<dbReference type="Gene3D" id="1.10.340.30">
    <property type="entry name" value="Hypothetical protein, domain 2"/>
    <property type="match status" value="1"/>
</dbReference>
<dbReference type="GO" id="GO:0008725">
    <property type="term" value="F:DNA-3-methyladenine glycosylase activity"/>
    <property type="evidence" value="ECO:0007669"/>
    <property type="project" value="InterPro"/>
</dbReference>
<dbReference type="SUPFAM" id="SSF48150">
    <property type="entry name" value="DNA-glycosylase"/>
    <property type="match status" value="1"/>
</dbReference>
<dbReference type="InterPro" id="IPR011257">
    <property type="entry name" value="DNA_glycosylase"/>
</dbReference>
<evidence type="ECO:0000313" key="2">
    <source>
        <dbReference type="Proteomes" id="UP000055136"/>
    </source>
</evidence>
<dbReference type="Pfam" id="PF03352">
    <property type="entry name" value="Adenine_glyco"/>
    <property type="match status" value="1"/>
</dbReference>
<dbReference type="AlphaFoldDB" id="A0A0S2THR2"/>
<dbReference type="EMBL" id="CP013099">
    <property type="protein sequence ID" value="ALP54710.1"/>
    <property type="molecule type" value="Genomic_DNA"/>
</dbReference>
<protein>
    <submittedName>
        <fullName evidence="1">3-methyladenine DNA glycosylase</fullName>
    </submittedName>
</protein>
<dbReference type="PANTHER" id="PTHR30037:SF3">
    <property type="entry name" value="BLR0857 PROTEIN"/>
    <property type="match status" value="1"/>
</dbReference>
<dbReference type="STRING" id="1748243.Tel_02990"/>
<dbReference type="Proteomes" id="UP000055136">
    <property type="component" value="Chromosome"/>
</dbReference>
<organism evidence="1 2">
    <name type="scientific">Candidatus Tenderia electrophaga</name>
    <dbReference type="NCBI Taxonomy" id="1748243"/>
    <lineage>
        <taxon>Bacteria</taxon>
        <taxon>Pseudomonadati</taxon>
        <taxon>Pseudomonadota</taxon>
        <taxon>Gammaproteobacteria</taxon>
        <taxon>Candidatus Tenderiales</taxon>
        <taxon>Candidatus Tenderiaceae</taxon>
        <taxon>Candidatus Tenderia</taxon>
    </lineage>
</organism>
<dbReference type="PANTHER" id="PTHR30037">
    <property type="entry name" value="DNA-3-METHYLADENINE GLYCOSYLASE 1"/>
    <property type="match status" value="1"/>
</dbReference>
<evidence type="ECO:0000313" key="1">
    <source>
        <dbReference type="EMBL" id="ALP54710.1"/>
    </source>
</evidence>
<gene>
    <name evidence="1" type="ORF">Tel_02990</name>
</gene>
<accession>A0A0S2THR2</accession>
<proteinExistence type="predicted"/>